<reference evidence="8 9" key="1">
    <citation type="submission" date="2017-02" db="EMBL/GenBank/DDBJ databases">
        <authorList>
            <person name="Peterson S.W."/>
        </authorList>
    </citation>
    <scope>NUCLEOTIDE SEQUENCE [LARGE SCALE GENOMIC DNA]</scope>
    <source>
        <strain evidence="8 9">USBA 369</strain>
    </source>
</reference>
<dbReference type="OrthoDB" id="9779408at2"/>
<proteinExistence type="inferred from homology"/>
<comment type="pathway">
    <text evidence="1 5">Carbohydrate metabolism; hexose metabolism.</text>
</comment>
<evidence type="ECO:0000256" key="5">
    <source>
        <dbReference type="PIRNR" id="PIRNR005096"/>
    </source>
</evidence>
<dbReference type="PANTHER" id="PTHR10091:SF0">
    <property type="entry name" value="GALACTOSE MUTAROTASE"/>
    <property type="match status" value="1"/>
</dbReference>
<dbReference type="InterPro" id="IPR011013">
    <property type="entry name" value="Gal_mutarotase_sf_dom"/>
</dbReference>
<dbReference type="UniPathway" id="UPA00242"/>
<keyword evidence="4 5" id="KW-0119">Carbohydrate metabolism</keyword>
<dbReference type="RefSeq" id="WP_078706521.1">
    <property type="nucleotide sequence ID" value="NZ_FUXL01000001.1"/>
</dbReference>
<feature type="active site" description="Proton acceptor" evidence="6">
    <location>
        <position position="303"/>
    </location>
</feature>
<dbReference type="AlphaFoldDB" id="A0A1T4LI78"/>
<comment type="similarity">
    <text evidence="2 5">Belongs to the aldose epimerase family.</text>
</comment>
<evidence type="ECO:0000256" key="6">
    <source>
        <dbReference type="PIRSR" id="PIRSR005096-1"/>
    </source>
</evidence>
<organism evidence="8 9">
    <name type="scientific">Consotaella salsifontis</name>
    <dbReference type="NCBI Taxonomy" id="1365950"/>
    <lineage>
        <taxon>Bacteria</taxon>
        <taxon>Pseudomonadati</taxon>
        <taxon>Pseudomonadota</taxon>
        <taxon>Alphaproteobacteria</taxon>
        <taxon>Hyphomicrobiales</taxon>
        <taxon>Aurantimonadaceae</taxon>
        <taxon>Consotaella</taxon>
    </lineage>
</organism>
<protein>
    <recommendedName>
        <fullName evidence="5">Aldose 1-epimerase</fullName>
        <ecNumber evidence="5">5.1.3.3</ecNumber>
    </recommendedName>
</protein>
<dbReference type="GO" id="GO:0030246">
    <property type="term" value="F:carbohydrate binding"/>
    <property type="evidence" value="ECO:0007669"/>
    <property type="project" value="InterPro"/>
</dbReference>
<name>A0A1T4LI78_9HYPH</name>
<dbReference type="GO" id="GO:0033499">
    <property type="term" value="P:galactose catabolic process via UDP-galactose, Leloir pathway"/>
    <property type="evidence" value="ECO:0007669"/>
    <property type="project" value="TreeGrafter"/>
</dbReference>
<dbReference type="Pfam" id="PF01263">
    <property type="entry name" value="Aldose_epim"/>
    <property type="match status" value="1"/>
</dbReference>
<dbReference type="GO" id="GO:0006006">
    <property type="term" value="P:glucose metabolic process"/>
    <property type="evidence" value="ECO:0007669"/>
    <property type="project" value="TreeGrafter"/>
</dbReference>
<dbReference type="SUPFAM" id="SSF74650">
    <property type="entry name" value="Galactose mutarotase-like"/>
    <property type="match status" value="1"/>
</dbReference>
<dbReference type="Proteomes" id="UP000190135">
    <property type="component" value="Unassembled WGS sequence"/>
</dbReference>
<evidence type="ECO:0000313" key="8">
    <source>
        <dbReference type="EMBL" id="SJZ54084.1"/>
    </source>
</evidence>
<evidence type="ECO:0000313" key="9">
    <source>
        <dbReference type="Proteomes" id="UP000190135"/>
    </source>
</evidence>
<feature type="active site" description="Proton donor" evidence="6">
    <location>
        <position position="182"/>
    </location>
</feature>
<dbReference type="PIRSF" id="PIRSF005096">
    <property type="entry name" value="GALM"/>
    <property type="match status" value="1"/>
</dbReference>
<dbReference type="InterPro" id="IPR008183">
    <property type="entry name" value="Aldose_1/G6P_1-epimerase"/>
</dbReference>
<dbReference type="InterPro" id="IPR014718">
    <property type="entry name" value="GH-type_carb-bd"/>
</dbReference>
<evidence type="ECO:0000256" key="1">
    <source>
        <dbReference type="ARBA" id="ARBA00005028"/>
    </source>
</evidence>
<dbReference type="STRING" id="1365950.SAMN05428963_101218"/>
<keyword evidence="3 5" id="KW-0413">Isomerase</keyword>
<dbReference type="InterPro" id="IPR047215">
    <property type="entry name" value="Galactose_mutarotase-like"/>
</dbReference>
<dbReference type="PANTHER" id="PTHR10091">
    <property type="entry name" value="ALDOSE-1-EPIMERASE"/>
    <property type="match status" value="1"/>
</dbReference>
<dbReference type="CDD" id="cd09019">
    <property type="entry name" value="galactose_mutarotase_like"/>
    <property type="match status" value="1"/>
</dbReference>
<keyword evidence="9" id="KW-1185">Reference proteome</keyword>
<dbReference type="GO" id="GO:0004034">
    <property type="term" value="F:aldose 1-epimerase activity"/>
    <property type="evidence" value="ECO:0007669"/>
    <property type="project" value="UniProtKB-EC"/>
</dbReference>
<accession>A0A1T4LI78</accession>
<dbReference type="EC" id="5.1.3.3" evidence="5"/>
<evidence type="ECO:0000256" key="2">
    <source>
        <dbReference type="ARBA" id="ARBA00006206"/>
    </source>
</evidence>
<evidence type="ECO:0000256" key="3">
    <source>
        <dbReference type="ARBA" id="ARBA00023235"/>
    </source>
</evidence>
<evidence type="ECO:0000256" key="4">
    <source>
        <dbReference type="ARBA" id="ARBA00023277"/>
    </source>
</evidence>
<dbReference type="EMBL" id="FUXL01000001">
    <property type="protein sequence ID" value="SJZ54084.1"/>
    <property type="molecule type" value="Genomic_DNA"/>
</dbReference>
<gene>
    <name evidence="8" type="ORF">SAMN05428963_101218</name>
</gene>
<sequence>MAAISSLGEAILTHRLNGQEVHEIILTNPAGARASILSWGAVVRDLLVPLKGGTLRRVVLGYADISQYGENGPHLGTVCGRVCNRIAHGRFTLDGKDYQLPVNGAGDVHLHGGPKGFTLRNWEVVEASGDTVLLRIVSPDGEEGYPGTVTVTCRYTLTGDNTLRMELEGASDAATLLNMTNHSYFTLAEGAVAQDHWLEVVSDLYTPTRPNLIPTGEVLRVDDSRYDFRELRRLGDNFEANFVLRGARGAVVPVARLASPARDLEMEVATDQPGLLLYTAAGLREGAGTDGQRLGPSLGICLEAAGFCDSVNWRHFPSPILRPGETYRNTCEYRFRAL</sequence>
<dbReference type="Gene3D" id="2.70.98.10">
    <property type="match status" value="1"/>
</dbReference>
<comment type="catalytic activity">
    <reaction evidence="5">
        <text>alpha-D-glucose = beta-D-glucose</text>
        <dbReference type="Rhea" id="RHEA:10264"/>
        <dbReference type="ChEBI" id="CHEBI:15903"/>
        <dbReference type="ChEBI" id="CHEBI:17925"/>
        <dbReference type="EC" id="5.1.3.3"/>
    </reaction>
</comment>
<feature type="binding site" evidence="7">
    <location>
        <begin position="84"/>
        <end position="85"/>
    </location>
    <ligand>
        <name>beta-D-galactose</name>
        <dbReference type="ChEBI" id="CHEBI:27667"/>
    </ligand>
</feature>
<feature type="binding site" evidence="7">
    <location>
        <begin position="182"/>
        <end position="184"/>
    </location>
    <ligand>
        <name>beta-D-galactose</name>
        <dbReference type="ChEBI" id="CHEBI:27667"/>
    </ligand>
</feature>
<evidence type="ECO:0000256" key="7">
    <source>
        <dbReference type="PIRSR" id="PIRSR005096-3"/>
    </source>
</evidence>
<dbReference type="InterPro" id="IPR015443">
    <property type="entry name" value="Aldose_1-epimerase"/>
</dbReference>